<dbReference type="Proteomes" id="UP000663879">
    <property type="component" value="Unassembled WGS sequence"/>
</dbReference>
<evidence type="ECO:0000313" key="5">
    <source>
        <dbReference type="Proteomes" id="UP000663879"/>
    </source>
</evidence>
<evidence type="ECO:0000259" key="3">
    <source>
        <dbReference type="Pfam" id="PF18201"/>
    </source>
</evidence>
<dbReference type="OrthoDB" id="25887at2759"/>
<evidence type="ECO:0000256" key="2">
    <source>
        <dbReference type="SAM" id="MobiDB-lite"/>
    </source>
</evidence>
<feature type="domain" description="PIH1D1/2/3 CS-like" evidence="3">
    <location>
        <begin position="88"/>
        <end position="183"/>
    </location>
</feature>
<dbReference type="GO" id="GO:0045505">
    <property type="term" value="F:dynein intermediate chain binding"/>
    <property type="evidence" value="ECO:0007669"/>
    <property type="project" value="TreeGrafter"/>
</dbReference>
<dbReference type="InterPro" id="IPR041442">
    <property type="entry name" value="PIH1D1/2/3_CS-like"/>
</dbReference>
<comment type="similarity">
    <text evidence="1">Belongs to the PIH1 family.</text>
</comment>
<feature type="compositionally biased region" description="Acidic residues" evidence="2">
    <location>
        <begin position="69"/>
        <end position="82"/>
    </location>
</feature>
<dbReference type="EMBL" id="CAJNOC010000085">
    <property type="protein sequence ID" value="CAF0713627.1"/>
    <property type="molecule type" value="Genomic_DNA"/>
</dbReference>
<protein>
    <recommendedName>
        <fullName evidence="3">PIH1D1/2/3 CS-like domain-containing protein</fullName>
    </recommendedName>
</protein>
<accession>A0A813M2S9</accession>
<dbReference type="InterPro" id="IPR026697">
    <property type="entry name" value="DNAAF6"/>
</dbReference>
<dbReference type="GO" id="GO:0005737">
    <property type="term" value="C:cytoplasm"/>
    <property type="evidence" value="ECO:0007669"/>
    <property type="project" value="TreeGrafter"/>
</dbReference>
<dbReference type="PANTHER" id="PTHR21083">
    <property type="entry name" value="TWISTER"/>
    <property type="match status" value="1"/>
</dbReference>
<reference evidence="4" key="1">
    <citation type="submission" date="2021-02" db="EMBL/GenBank/DDBJ databases">
        <authorList>
            <person name="Nowell W R."/>
        </authorList>
    </citation>
    <scope>NUCLEOTIDE SEQUENCE</scope>
    <source>
        <strain evidence="4">Ploen Becks lab</strain>
    </source>
</reference>
<evidence type="ECO:0000256" key="1">
    <source>
        <dbReference type="ARBA" id="ARBA00008511"/>
    </source>
</evidence>
<name>A0A813M2S9_9BILA</name>
<keyword evidence="5" id="KW-1185">Reference proteome</keyword>
<feature type="region of interest" description="Disordered" evidence="2">
    <location>
        <begin position="12"/>
        <end position="86"/>
    </location>
</feature>
<dbReference type="CDD" id="cd00298">
    <property type="entry name" value="ACD_sHsps_p23-like"/>
    <property type="match status" value="1"/>
</dbReference>
<feature type="compositionally biased region" description="Basic and acidic residues" evidence="2">
    <location>
        <begin position="45"/>
        <end position="63"/>
    </location>
</feature>
<dbReference type="PANTHER" id="PTHR21083:SF0">
    <property type="entry name" value="DYNEIN AXONEMAL ASSEMBLY FACTOR 6"/>
    <property type="match status" value="1"/>
</dbReference>
<sequence>MTDFAFDIKTLESLLSEPKEESSDDEDKPIQSLSSKLGPGSIGPKKKEISETNEKKNLYEKKQSKNIWDEDEVETGAEFDTTDDPRIQPEYDIVYKQRLTSEEMFLQMGNKTPATSSCEDMVVKIKLPGVEKVNDIDINTYEKFLDCRTSNYRLGLHLPHPVNAKTASAKWDQKNSTLIVTLTMNREYDFVNF</sequence>
<evidence type="ECO:0000313" key="4">
    <source>
        <dbReference type="EMBL" id="CAF0713627.1"/>
    </source>
</evidence>
<gene>
    <name evidence="4" type="ORF">OXX778_LOCUS1360</name>
</gene>
<dbReference type="AlphaFoldDB" id="A0A813M2S9"/>
<proteinExistence type="inferred from homology"/>
<comment type="caution">
    <text evidence="4">The sequence shown here is derived from an EMBL/GenBank/DDBJ whole genome shotgun (WGS) entry which is preliminary data.</text>
</comment>
<dbReference type="Pfam" id="PF18201">
    <property type="entry name" value="PIH1_CS"/>
    <property type="match status" value="1"/>
</dbReference>
<dbReference type="GO" id="GO:0070286">
    <property type="term" value="P:axonemal dynein complex assembly"/>
    <property type="evidence" value="ECO:0007669"/>
    <property type="project" value="InterPro"/>
</dbReference>
<organism evidence="4 5">
    <name type="scientific">Brachionus calyciflorus</name>
    <dbReference type="NCBI Taxonomy" id="104777"/>
    <lineage>
        <taxon>Eukaryota</taxon>
        <taxon>Metazoa</taxon>
        <taxon>Spiralia</taxon>
        <taxon>Gnathifera</taxon>
        <taxon>Rotifera</taxon>
        <taxon>Eurotatoria</taxon>
        <taxon>Monogononta</taxon>
        <taxon>Pseudotrocha</taxon>
        <taxon>Ploima</taxon>
        <taxon>Brachionidae</taxon>
        <taxon>Brachionus</taxon>
    </lineage>
</organism>
<dbReference type="GO" id="GO:0051087">
    <property type="term" value="F:protein-folding chaperone binding"/>
    <property type="evidence" value="ECO:0007669"/>
    <property type="project" value="InterPro"/>
</dbReference>